<dbReference type="KEGG" id="adin:H7849_11245"/>
<dbReference type="SMART" id="SM00388">
    <property type="entry name" value="HisKA"/>
    <property type="match status" value="1"/>
</dbReference>
<feature type="transmembrane region" description="Helical" evidence="9">
    <location>
        <begin position="152"/>
        <end position="169"/>
    </location>
</feature>
<feature type="transmembrane region" description="Helical" evidence="9">
    <location>
        <begin position="181"/>
        <end position="201"/>
    </location>
</feature>
<keyword evidence="9" id="KW-0812">Transmembrane</keyword>
<evidence type="ECO:0000259" key="12">
    <source>
        <dbReference type="PROSITE" id="PS50113"/>
    </source>
</evidence>
<evidence type="ECO:0000256" key="6">
    <source>
        <dbReference type="ARBA" id="ARBA00022777"/>
    </source>
</evidence>
<dbReference type="InterPro" id="IPR036034">
    <property type="entry name" value="PDZ_sf"/>
</dbReference>
<dbReference type="GO" id="GO:0005524">
    <property type="term" value="F:ATP binding"/>
    <property type="evidence" value="ECO:0007669"/>
    <property type="project" value="UniProtKB-KW"/>
</dbReference>
<dbReference type="Gene3D" id="1.10.287.130">
    <property type="match status" value="1"/>
</dbReference>
<organism evidence="13 14">
    <name type="scientific">Alloacidobacterium dinghuense</name>
    <dbReference type="NCBI Taxonomy" id="2763107"/>
    <lineage>
        <taxon>Bacteria</taxon>
        <taxon>Pseudomonadati</taxon>
        <taxon>Acidobacteriota</taxon>
        <taxon>Terriglobia</taxon>
        <taxon>Terriglobales</taxon>
        <taxon>Acidobacteriaceae</taxon>
        <taxon>Alloacidobacterium</taxon>
    </lineage>
</organism>
<proteinExistence type="predicted"/>
<sequence length="942" mass="105271">MERPLQTRITVLLLALFTVAATVFAAFNFIQENNYQLPTDGVWWVEASGGLEAQRVLANSPAQKAGIKTGDLIVQANDHPLPRYASLVREMVRTGAYGTIRYSVIRSGVRLPEVPLILDPLDRSNNQGFRLIALVYLGIGLYVLFRRWTAPHATHFYIFCLASFTLYAFKYTGKLNALDQVIFWGNIIAGALQPALFLHFAVAFSDSRRIHRWLIGVAYLPACLVIGLQVTAIQLWSATALLQHRLDQFTIGYQALYYVLAAIIFFVNYQREDQPLRRQQLKWLTRGTVLAIAPFTILYAIPFLADAQIPDLLTKVAVLALVFLPLTFSWAIIRYRLMDTDLIFKRGVSYTLATAALVALYFGLVALAGEVVRNRLPSFGLWGLVAAIIITAQLFDPLKRGIQEWVDRAFDRKRFDYRETLIEFGRGLSSQTDLDALLNSIVERLPHTLLVSRVAVILTEKTGEYRLAAGHGLQPSVLDGSQALNLTFLDFDQPDAGSHIFLENPQQALHLTDSERRTTALLDLNYYLPCRLQDRTIAVIGLGRTSEGDFLSSEDMELLESLAGYIGIAIQNARLYQSLEQKISEYERLKEFNENIVESINVGILAVDLEDRIESWNAQMEVFCALPRREALGKRISEVFPPTFMHEFHRVKNDAGVHNLYKFRLEMREGEARTANIAIAPLIARNFQTVGRIILLDDITERTELEVQLSQAEKMSSIGLLAAGVAHEVNTPLAVISSYTQMLAKQLRGDERLSPLLEKITSQTFRASEIVNNLLNFSRTSSTEFRETDLNAIIRETLTLLEHQFKTAQVKTELALGEKLPPILGNSGKLQQVFLNLFLNAKDAMTGGGTLRIATEANGLIGVSISDSGSGIAPEHLQRIYDPFFTTKGAPKHGQRRGTGLGLAVTYGIIQEHAGKIHVESQVGTGTTFLLEFPMLRKPAHV</sequence>
<dbReference type="InterPro" id="IPR035965">
    <property type="entry name" value="PAS-like_dom_sf"/>
</dbReference>
<dbReference type="InterPro" id="IPR000700">
    <property type="entry name" value="PAS-assoc_C"/>
</dbReference>
<dbReference type="InterPro" id="IPR036890">
    <property type="entry name" value="HATPase_C_sf"/>
</dbReference>
<evidence type="ECO:0000256" key="7">
    <source>
        <dbReference type="ARBA" id="ARBA00022840"/>
    </source>
</evidence>
<dbReference type="SUPFAM" id="SSF55874">
    <property type="entry name" value="ATPase domain of HSP90 chaperone/DNA topoisomerase II/histidine kinase"/>
    <property type="match status" value="1"/>
</dbReference>
<feature type="transmembrane region" description="Helical" evidence="9">
    <location>
        <begin position="213"/>
        <end position="235"/>
    </location>
</feature>
<dbReference type="InterPro" id="IPR003018">
    <property type="entry name" value="GAF"/>
</dbReference>
<dbReference type="SUPFAM" id="SSF47384">
    <property type="entry name" value="Homodimeric domain of signal transducing histidine kinase"/>
    <property type="match status" value="1"/>
</dbReference>
<keyword evidence="9" id="KW-0472">Membrane</keyword>
<dbReference type="InterPro" id="IPR036097">
    <property type="entry name" value="HisK_dim/P_sf"/>
</dbReference>
<dbReference type="SUPFAM" id="SSF55781">
    <property type="entry name" value="GAF domain-like"/>
    <property type="match status" value="1"/>
</dbReference>
<keyword evidence="7" id="KW-0067">ATP-binding</keyword>
<dbReference type="SMART" id="SM00091">
    <property type="entry name" value="PAS"/>
    <property type="match status" value="1"/>
</dbReference>
<dbReference type="SMART" id="SM00387">
    <property type="entry name" value="HATPase_c"/>
    <property type="match status" value="1"/>
</dbReference>
<evidence type="ECO:0000259" key="10">
    <source>
        <dbReference type="PROSITE" id="PS50109"/>
    </source>
</evidence>
<dbReference type="CDD" id="cd00130">
    <property type="entry name" value="PAS"/>
    <property type="match status" value="1"/>
</dbReference>
<keyword evidence="3" id="KW-0597">Phosphoprotein</keyword>
<feature type="domain" description="PAS" evidence="11">
    <location>
        <begin position="589"/>
        <end position="642"/>
    </location>
</feature>
<feature type="transmembrane region" description="Helical" evidence="9">
    <location>
        <begin position="347"/>
        <end position="367"/>
    </location>
</feature>
<dbReference type="SUPFAM" id="SSF50156">
    <property type="entry name" value="PDZ domain-like"/>
    <property type="match status" value="1"/>
</dbReference>
<feature type="domain" description="PAC" evidence="12">
    <location>
        <begin position="659"/>
        <end position="711"/>
    </location>
</feature>
<dbReference type="SMART" id="SM00065">
    <property type="entry name" value="GAF"/>
    <property type="match status" value="1"/>
</dbReference>
<feature type="transmembrane region" description="Helical" evidence="9">
    <location>
        <begin position="283"/>
        <end position="304"/>
    </location>
</feature>
<keyword evidence="6" id="KW-0418">Kinase</keyword>
<dbReference type="EMBL" id="CP060394">
    <property type="protein sequence ID" value="QNI34408.1"/>
    <property type="molecule type" value="Genomic_DNA"/>
</dbReference>
<dbReference type="AlphaFoldDB" id="A0A7G8BPD8"/>
<dbReference type="InterPro" id="IPR029016">
    <property type="entry name" value="GAF-like_dom_sf"/>
</dbReference>
<dbReference type="InterPro" id="IPR005467">
    <property type="entry name" value="His_kinase_dom"/>
</dbReference>
<dbReference type="PANTHER" id="PTHR43065">
    <property type="entry name" value="SENSOR HISTIDINE KINASE"/>
    <property type="match status" value="1"/>
</dbReference>
<keyword evidence="5" id="KW-0547">Nucleotide-binding</keyword>
<feature type="domain" description="Histidine kinase" evidence="10">
    <location>
        <begin position="724"/>
        <end position="937"/>
    </location>
</feature>
<dbReference type="EC" id="2.7.13.3" evidence="2"/>
<dbReference type="Proteomes" id="UP000515312">
    <property type="component" value="Chromosome"/>
</dbReference>
<evidence type="ECO:0000256" key="8">
    <source>
        <dbReference type="ARBA" id="ARBA00023012"/>
    </source>
</evidence>
<feature type="transmembrane region" description="Helical" evidence="9">
    <location>
        <begin position="316"/>
        <end position="335"/>
    </location>
</feature>
<dbReference type="PRINTS" id="PR00344">
    <property type="entry name" value="BCTRLSENSOR"/>
</dbReference>
<evidence type="ECO:0000256" key="4">
    <source>
        <dbReference type="ARBA" id="ARBA00022679"/>
    </source>
</evidence>
<dbReference type="GO" id="GO:0006355">
    <property type="term" value="P:regulation of DNA-templated transcription"/>
    <property type="evidence" value="ECO:0007669"/>
    <property type="project" value="InterPro"/>
</dbReference>
<dbReference type="Pfam" id="PF13492">
    <property type="entry name" value="GAF_3"/>
    <property type="match status" value="1"/>
</dbReference>
<gene>
    <name evidence="13" type="ORF">H7849_11245</name>
</gene>
<evidence type="ECO:0000256" key="9">
    <source>
        <dbReference type="SAM" id="Phobius"/>
    </source>
</evidence>
<dbReference type="PANTHER" id="PTHR43065:SF46">
    <property type="entry name" value="C4-DICARBOXYLATE TRANSPORT SENSOR PROTEIN DCTB"/>
    <property type="match status" value="1"/>
</dbReference>
<dbReference type="InterPro" id="IPR003594">
    <property type="entry name" value="HATPase_dom"/>
</dbReference>
<dbReference type="Gene3D" id="3.30.450.40">
    <property type="match status" value="1"/>
</dbReference>
<dbReference type="InterPro" id="IPR013767">
    <property type="entry name" value="PAS_fold"/>
</dbReference>
<comment type="catalytic activity">
    <reaction evidence="1">
        <text>ATP + protein L-histidine = ADP + protein N-phospho-L-histidine.</text>
        <dbReference type="EC" id="2.7.13.3"/>
    </reaction>
</comment>
<dbReference type="InterPro" id="IPR004358">
    <property type="entry name" value="Sig_transdc_His_kin-like_C"/>
</dbReference>
<dbReference type="Gene3D" id="2.30.42.10">
    <property type="match status" value="1"/>
</dbReference>
<dbReference type="GO" id="GO:0000155">
    <property type="term" value="F:phosphorelay sensor kinase activity"/>
    <property type="evidence" value="ECO:0007669"/>
    <property type="project" value="InterPro"/>
</dbReference>
<evidence type="ECO:0000256" key="3">
    <source>
        <dbReference type="ARBA" id="ARBA00022553"/>
    </source>
</evidence>
<reference evidence="13 14" key="1">
    <citation type="submission" date="2020-08" db="EMBL/GenBank/DDBJ databases">
        <title>Edaphobacter telluris sp. nov. and Acidobacterium dinghuensis sp. nov., two acidobacteria isolated from forest soil.</title>
        <authorList>
            <person name="Fu J."/>
            <person name="Qiu L."/>
        </authorList>
    </citation>
    <scope>NUCLEOTIDE SEQUENCE [LARGE SCALE GENOMIC DNA]</scope>
    <source>
        <strain evidence="13">4Y35</strain>
    </source>
</reference>
<evidence type="ECO:0000256" key="1">
    <source>
        <dbReference type="ARBA" id="ARBA00000085"/>
    </source>
</evidence>
<feature type="transmembrane region" description="Helical" evidence="9">
    <location>
        <begin position="255"/>
        <end position="271"/>
    </location>
</feature>
<evidence type="ECO:0000313" key="13">
    <source>
        <dbReference type="EMBL" id="QNI34408.1"/>
    </source>
</evidence>
<dbReference type="SUPFAM" id="SSF55785">
    <property type="entry name" value="PYP-like sensor domain (PAS domain)"/>
    <property type="match status" value="1"/>
</dbReference>
<dbReference type="Gene3D" id="3.30.450.20">
    <property type="entry name" value="PAS domain"/>
    <property type="match status" value="1"/>
</dbReference>
<dbReference type="PROSITE" id="PS50109">
    <property type="entry name" value="HIS_KIN"/>
    <property type="match status" value="1"/>
</dbReference>
<keyword evidence="14" id="KW-1185">Reference proteome</keyword>
<dbReference type="NCBIfam" id="TIGR00229">
    <property type="entry name" value="sensory_box"/>
    <property type="match status" value="1"/>
</dbReference>
<keyword evidence="8" id="KW-0902">Two-component regulatory system</keyword>
<evidence type="ECO:0000259" key="11">
    <source>
        <dbReference type="PROSITE" id="PS50112"/>
    </source>
</evidence>
<evidence type="ECO:0000256" key="5">
    <source>
        <dbReference type="ARBA" id="ARBA00022741"/>
    </source>
</evidence>
<dbReference type="PROSITE" id="PS50113">
    <property type="entry name" value="PAC"/>
    <property type="match status" value="1"/>
</dbReference>
<protein>
    <recommendedName>
        <fullName evidence="2">histidine kinase</fullName>
        <ecNumber evidence="2">2.7.13.3</ecNumber>
    </recommendedName>
</protein>
<dbReference type="Pfam" id="PF00512">
    <property type="entry name" value="HisKA"/>
    <property type="match status" value="1"/>
</dbReference>
<dbReference type="Pfam" id="PF02518">
    <property type="entry name" value="HATPase_c"/>
    <property type="match status" value="1"/>
</dbReference>
<dbReference type="RefSeq" id="WP_186746560.1">
    <property type="nucleotide sequence ID" value="NZ_CP060394.1"/>
</dbReference>
<accession>A0A7G8BPD8</accession>
<keyword evidence="4" id="KW-0808">Transferase</keyword>
<evidence type="ECO:0000256" key="2">
    <source>
        <dbReference type="ARBA" id="ARBA00012438"/>
    </source>
</evidence>
<dbReference type="Gene3D" id="3.30.565.10">
    <property type="entry name" value="Histidine kinase-like ATPase, C-terminal domain"/>
    <property type="match status" value="1"/>
</dbReference>
<dbReference type="InterPro" id="IPR003661">
    <property type="entry name" value="HisK_dim/P_dom"/>
</dbReference>
<feature type="transmembrane region" description="Helical" evidence="9">
    <location>
        <begin position="128"/>
        <end position="145"/>
    </location>
</feature>
<name>A0A7G8BPD8_9BACT</name>
<evidence type="ECO:0000313" key="14">
    <source>
        <dbReference type="Proteomes" id="UP000515312"/>
    </source>
</evidence>
<keyword evidence="9" id="KW-1133">Transmembrane helix</keyword>
<dbReference type="PROSITE" id="PS50112">
    <property type="entry name" value="PAS"/>
    <property type="match status" value="1"/>
</dbReference>
<dbReference type="CDD" id="cd00082">
    <property type="entry name" value="HisKA"/>
    <property type="match status" value="1"/>
</dbReference>
<dbReference type="Pfam" id="PF00989">
    <property type="entry name" value="PAS"/>
    <property type="match status" value="1"/>
</dbReference>
<dbReference type="InterPro" id="IPR000014">
    <property type="entry name" value="PAS"/>
</dbReference>